<dbReference type="STRING" id="1121419.SAMN05443529_1208"/>
<dbReference type="GO" id="GO:0003886">
    <property type="term" value="F:DNA (cytosine-5-)-methyltransferase activity"/>
    <property type="evidence" value="ECO:0007669"/>
    <property type="project" value="UniProtKB-EC"/>
</dbReference>
<dbReference type="OrthoDB" id="9813719at2"/>
<sequence>MQSGKKDHKVNLASAPWTMHEFFAGSGLVAYGLKGMFRPVWANDICSKKAAVYKENFTSKHFVLNDIKNISGTGLPYAHLSWASFPCQDLSLAGSLGGIDGERSGLVWEWLRILEEMPEKPALLLIENVTGLLSSNTGANYIKLHYALLRLGYKSGAILINAALFVPQSRPRVFVIAIRQDMPIPSELCDSGPNWLHNQAAVTLGRTLPHWIWWRTDKPPKRKKSLVDMIDFNLPYDKDDALKLIPPHHQKKLEEFDEIVATGYRRTRHGKQCLELRFDGIAGCLRTPEGGSSKQFLIVKKDGDLHARLLSPREAARLMGAPDSYILPGTNNDGYKAMGDAVALPVASFIGKSFLTKLAEVIYDEQRNQPIERISSGA</sequence>
<proteinExistence type="inferred from homology"/>
<dbReference type="PANTHER" id="PTHR46098:SF1">
    <property type="entry name" value="TRNA (CYTOSINE(38)-C(5))-METHYLTRANSFERASE"/>
    <property type="match status" value="1"/>
</dbReference>
<evidence type="ECO:0000256" key="6">
    <source>
        <dbReference type="PROSITE-ProRule" id="PRU01016"/>
    </source>
</evidence>
<evidence type="ECO:0000256" key="5">
    <source>
        <dbReference type="ARBA" id="ARBA00022747"/>
    </source>
</evidence>
<accession>A0A1G8FLK4</accession>
<name>A0A1G8FLK4_9FIRM</name>
<evidence type="ECO:0000313" key="8">
    <source>
        <dbReference type="EMBL" id="SDH83015.1"/>
    </source>
</evidence>
<evidence type="ECO:0000313" key="9">
    <source>
        <dbReference type="Proteomes" id="UP000198656"/>
    </source>
</evidence>
<dbReference type="PRINTS" id="PR00105">
    <property type="entry name" value="C5METTRFRASE"/>
</dbReference>
<dbReference type="Pfam" id="PF00145">
    <property type="entry name" value="DNA_methylase"/>
    <property type="match status" value="1"/>
</dbReference>
<evidence type="ECO:0000256" key="7">
    <source>
        <dbReference type="RuleBase" id="RU000416"/>
    </source>
</evidence>
<dbReference type="InterPro" id="IPR050750">
    <property type="entry name" value="C5-MTase"/>
</dbReference>
<comment type="similarity">
    <text evidence="6 7">Belongs to the class I-like SAM-binding methyltransferase superfamily. C5-methyltransferase family.</text>
</comment>
<dbReference type="SUPFAM" id="SSF53335">
    <property type="entry name" value="S-adenosyl-L-methionine-dependent methyltransferases"/>
    <property type="match status" value="1"/>
</dbReference>
<protein>
    <recommendedName>
        <fullName evidence="1">DNA (cytosine-5-)-methyltransferase</fullName>
        <ecNumber evidence="1">2.1.1.37</ecNumber>
    </recommendedName>
</protein>
<evidence type="ECO:0000256" key="2">
    <source>
        <dbReference type="ARBA" id="ARBA00022603"/>
    </source>
</evidence>
<reference evidence="9" key="1">
    <citation type="submission" date="2016-10" db="EMBL/GenBank/DDBJ databases">
        <authorList>
            <person name="Varghese N."/>
            <person name="Submissions S."/>
        </authorList>
    </citation>
    <scope>NUCLEOTIDE SEQUENCE [LARGE SCALE GENOMIC DNA]</scope>
    <source>
        <strain evidence="9">DSM 8344</strain>
    </source>
</reference>
<dbReference type="EC" id="2.1.1.37" evidence="1"/>
<organism evidence="8 9">
    <name type="scientific">Desulfosporosinus hippei DSM 8344</name>
    <dbReference type="NCBI Taxonomy" id="1121419"/>
    <lineage>
        <taxon>Bacteria</taxon>
        <taxon>Bacillati</taxon>
        <taxon>Bacillota</taxon>
        <taxon>Clostridia</taxon>
        <taxon>Eubacteriales</taxon>
        <taxon>Desulfitobacteriaceae</taxon>
        <taxon>Desulfosporosinus</taxon>
    </lineage>
</organism>
<feature type="active site" evidence="6">
    <location>
        <position position="87"/>
    </location>
</feature>
<dbReference type="NCBIfam" id="TIGR00675">
    <property type="entry name" value="dcm"/>
    <property type="match status" value="1"/>
</dbReference>
<dbReference type="GO" id="GO:0032259">
    <property type="term" value="P:methylation"/>
    <property type="evidence" value="ECO:0007669"/>
    <property type="project" value="UniProtKB-KW"/>
</dbReference>
<dbReference type="PROSITE" id="PS51679">
    <property type="entry name" value="SAM_MT_C5"/>
    <property type="match status" value="1"/>
</dbReference>
<evidence type="ECO:0000256" key="4">
    <source>
        <dbReference type="ARBA" id="ARBA00022691"/>
    </source>
</evidence>
<keyword evidence="2 6" id="KW-0489">Methyltransferase</keyword>
<dbReference type="Gene3D" id="3.90.120.10">
    <property type="entry name" value="DNA Methylase, subunit A, domain 2"/>
    <property type="match status" value="1"/>
</dbReference>
<dbReference type="InterPro" id="IPR029063">
    <property type="entry name" value="SAM-dependent_MTases_sf"/>
</dbReference>
<evidence type="ECO:0000256" key="3">
    <source>
        <dbReference type="ARBA" id="ARBA00022679"/>
    </source>
</evidence>
<dbReference type="PANTHER" id="PTHR46098">
    <property type="entry name" value="TRNA (CYTOSINE(38)-C(5))-METHYLTRANSFERASE"/>
    <property type="match status" value="1"/>
</dbReference>
<gene>
    <name evidence="8" type="ORF">SAMN05443529_1208</name>
</gene>
<keyword evidence="9" id="KW-1185">Reference proteome</keyword>
<keyword evidence="5" id="KW-0680">Restriction system</keyword>
<keyword evidence="4 6" id="KW-0949">S-adenosyl-L-methionine</keyword>
<dbReference type="GO" id="GO:0009307">
    <property type="term" value="P:DNA restriction-modification system"/>
    <property type="evidence" value="ECO:0007669"/>
    <property type="project" value="UniProtKB-KW"/>
</dbReference>
<dbReference type="RefSeq" id="WP_092334644.1">
    <property type="nucleotide sequence ID" value="NZ_FNCP01000020.1"/>
</dbReference>
<dbReference type="InterPro" id="IPR001525">
    <property type="entry name" value="C5_MeTfrase"/>
</dbReference>
<dbReference type="Proteomes" id="UP000198656">
    <property type="component" value="Unassembled WGS sequence"/>
</dbReference>
<evidence type="ECO:0000256" key="1">
    <source>
        <dbReference type="ARBA" id="ARBA00011975"/>
    </source>
</evidence>
<dbReference type="EMBL" id="FNCP01000020">
    <property type="protein sequence ID" value="SDH83015.1"/>
    <property type="molecule type" value="Genomic_DNA"/>
</dbReference>
<dbReference type="Gene3D" id="3.40.50.150">
    <property type="entry name" value="Vaccinia Virus protein VP39"/>
    <property type="match status" value="1"/>
</dbReference>
<dbReference type="AlphaFoldDB" id="A0A1G8FLK4"/>
<keyword evidence="3 6" id="KW-0808">Transferase</keyword>